<proteinExistence type="predicted"/>
<dbReference type="OrthoDB" id="116799at2"/>
<dbReference type="Gene3D" id="3.40.50.10320">
    <property type="entry name" value="LmbE-like"/>
    <property type="match status" value="1"/>
</dbReference>
<dbReference type="RefSeq" id="WP_142117938.1">
    <property type="nucleotide sequence ID" value="NZ_BAAASV010000002.1"/>
</dbReference>
<dbReference type="EMBL" id="VFOS01000001">
    <property type="protein sequence ID" value="TQL63628.1"/>
    <property type="molecule type" value="Genomic_DNA"/>
</dbReference>
<keyword evidence="2" id="KW-0808">Transferase</keyword>
<gene>
    <name evidence="6" type="ORF">FB461_0095</name>
</gene>
<dbReference type="Pfam" id="PF02585">
    <property type="entry name" value="PIG-L"/>
    <property type="match status" value="1"/>
</dbReference>
<dbReference type="InterPro" id="IPR041698">
    <property type="entry name" value="Methyltransf_25"/>
</dbReference>
<evidence type="ECO:0000256" key="1">
    <source>
        <dbReference type="ARBA" id="ARBA00022603"/>
    </source>
</evidence>
<dbReference type="InterPro" id="IPR003737">
    <property type="entry name" value="GlcNAc_PI_deacetylase-related"/>
</dbReference>
<dbReference type="SUPFAM" id="SSF53335">
    <property type="entry name" value="S-adenosyl-L-methionine-dependent methyltransferases"/>
    <property type="match status" value="1"/>
</dbReference>
<dbReference type="SUPFAM" id="SSF102588">
    <property type="entry name" value="LmbE-like"/>
    <property type="match status" value="1"/>
</dbReference>
<dbReference type="Pfam" id="PF13649">
    <property type="entry name" value="Methyltransf_25"/>
    <property type="match status" value="1"/>
</dbReference>
<dbReference type="Gene3D" id="3.40.50.150">
    <property type="entry name" value="Vaccinia Virus protein VP39"/>
    <property type="match status" value="1"/>
</dbReference>
<evidence type="ECO:0000259" key="5">
    <source>
        <dbReference type="Pfam" id="PF13649"/>
    </source>
</evidence>
<keyword evidence="3" id="KW-0949">S-adenosyl-L-methionine</keyword>
<dbReference type="PANTHER" id="PTHR43464:SF19">
    <property type="entry name" value="UBIQUINONE BIOSYNTHESIS O-METHYLTRANSFERASE, MITOCHONDRIAL"/>
    <property type="match status" value="1"/>
</dbReference>
<reference evidence="6 7" key="1">
    <citation type="submission" date="2019-06" db="EMBL/GenBank/DDBJ databases">
        <title>Sequencing the genomes of 1000 actinobacteria strains.</title>
        <authorList>
            <person name="Klenk H.-P."/>
        </authorList>
    </citation>
    <scope>NUCLEOTIDE SEQUENCE [LARGE SCALE GENOMIC DNA]</scope>
    <source>
        <strain evidence="6 7">DSM 4813</strain>
    </source>
</reference>
<sequence>MVTFDGRAAGREPAQWDRRIADFAPLRLIPGGRTLVVAAHPDDESLGAAGLISRLTGQGYLVEVVIVTDGGGSHPGSPALTRRALTAQRMDESRRAALLLAAELEPVFLGHPDGEVREHRDAVLRDLRVAAGGSPLEGVPPASRIVTTWRGDGHRDHRIVGELCALLADELGAELLEYPIWLWHWGNADDADIPWDRFRSLTLSDREAVVKHRAIAAHLSQIAPIGDDPADSAMLHPRFLQNFDRDVEVYVVAPQPAQGRQEREGSDSSPPEQGLGAPYFDDLYARKADPWGYADRWYEQRKRDVLMATLPHQRLGRVLEIGCSIGVLTRCLARRADSVVAMDVSHVAIDLARQNLTDLTNVDLRVGDLRTTLPRGSFDTIVISEVGYYLAVAELQRFAGTISALLAPGGSLVLCHWRHPVADYPLSGDEVHAIVSDILPIRPMVRHREEDFLLDLFSTDERSVAMRTGLL</sequence>
<keyword evidence="1" id="KW-0489">Methyltransferase</keyword>
<dbReference type="AlphaFoldDB" id="A0A542ZTE4"/>
<dbReference type="InterPro" id="IPR029063">
    <property type="entry name" value="SAM-dependent_MTases_sf"/>
</dbReference>
<dbReference type="PANTHER" id="PTHR43464">
    <property type="entry name" value="METHYLTRANSFERASE"/>
    <property type="match status" value="1"/>
</dbReference>
<dbReference type="CDD" id="cd02440">
    <property type="entry name" value="AdoMet_MTases"/>
    <property type="match status" value="1"/>
</dbReference>
<protein>
    <submittedName>
        <fullName evidence="6">LmbE family N-acetylglucosaminyl deacetylase</fullName>
    </submittedName>
</protein>
<name>A0A542ZTE4_RARFA</name>
<keyword evidence="4" id="KW-0862">Zinc</keyword>
<organism evidence="6 7">
    <name type="scientific">Rarobacter faecitabidus</name>
    <dbReference type="NCBI Taxonomy" id="13243"/>
    <lineage>
        <taxon>Bacteria</taxon>
        <taxon>Bacillati</taxon>
        <taxon>Actinomycetota</taxon>
        <taxon>Actinomycetes</taxon>
        <taxon>Micrococcales</taxon>
        <taxon>Rarobacteraceae</taxon>
        <taxon>Rarobacter</taxon>
    </lineage>
</organism>
<dbReference type="InterPro" id="IPR024078">
    <property type="entry name" value="LmbE-like_dom_sf"/>
</dbReference>
<evidence type="ECO:0000313" key="7">
    <source>
        <dbReference type="Proteomes" id="UP000315389"/>
    </source>
</evidence>
<evidence type="ECO:0000256" key="2">
    <source>
        <dbReference type="ARBA" id="ARBA00022679"/>
    </source>
</evidence>
<dbReference type="GO" id="GO:0032259">
    <property type="term" value="P:methylation"/>
    <property type="evidence" value="ECO:0007669"/>
    <property type="project" value="UniProtKB-KW"/>
</dbReference>
<feature type="domain" description="Methyltransferase" evidence="5">
    <location>
        <begin position="318"/>
        <end position="410"/>
    </location>
</feature>
<evidence type="ECO:0000256" key="4">
    <source>
        <dbReference type="ARBA" id="ARBA00022833"/>
    </source>
</evidence>
<dbReference type="GO" id="GO:0008168">
    <property type="term" value="F:methyltransferase activity"/>
    <property type="evidence" value="ECO:0007669"/>
    <property type="project" value="UniProtKB-KW"/>
</dbReference>
<dbReference type="GO" id="GO:0016137">
    <property type="term" value="P:glycoside metabolic process"/>
    <property type="evidence" value="ECO:0007669"/>
    <property type="project" value="UniProtKB-ARBA"/>
</dbReference>
<keyword evidence="7" id="KW-1185">Reference proteome</keyword>
<comment type="caution">
    <text evidence="6">The sequence shown here is derived from an EMBL/GenBank/DDBJ whole genome shotgun (WGS) entry which is preliminary data.</text>
</comment>
<evidence type="ECO:0000313" key="6">
    <source>
        <dbReference type="EMBL" id="TQL63628.1"/>
    </source>
</evidence>
<dbReference type="Proteomes" id="UP000315389">
    <property type="component" value="Unassembled WGS sequence"/>
</dbReference>
<accession>A0A542ZTE4</accession>
<evidence type="ECO:0000256" key="3">
    <source>
        <dbReference type="ARBA" id="ARBA00022691"/>
    </source>
</evidence>